<sequence>MVKRNKKRMGTMLMSLFALILFAGCGNNATNNATQAAPASGGSSSNSSSAPATSSQQLQKVKYAAFNGVSGMAVQFGAEKGFFKEEGLDVEFISTQNPVPGLTSKDIDIADLATTQAIVAAGKGAPLKIVSSMFRTKGAFYLIARPEIQKIEDLKGKKVGAAVFGSGLDVYTQVILKKHGLAKNDVTLIANGVNDAAFASLTSGQVDATIIHEPFVSLSELSGKATLLAKGWDYLPNFHTGVLVSQNDFIAKHPDAVEKLLRAYFKSQEYAKSHLDEYKKFFLTQVKIDPAAVDKAFEREMVLWENKPDVNKQSLQETQQTQLELGFQDQIYDIDKILDLRYVPKK</sequence>
<keyword evidence="7" id="KW-1185">Reference proteome</keyword>
<dbReference type="EMBL" id="JAOQIO010000094">
    <property type="protein sequence ID" value="MCU6795581.1"/>
    <property type="molecule type" value="Genomic_DNA"/>
</dbReference>
<comment type="similarity">
    <text evidence="2">Belongs to the bacterial solute-binding protein SsuA/TauA family.</text>
</comment>
<dbReference type="PANTHER" id="PTHR30024">
    <property type="entry name" value="ALIPHATIC SULFONATES-BINDING PROTEIN-RELATED"/>
    <property type="match status" value="1"/>
</dbReference>
<dbReference type="CDD" id="cd01008">
    <property type="entry name" value="PBP2_NrtA_SsuA_CpmA_like"/>
    <property type="match status" value="1"/>
</dbReference>
<proteinExistence type="inferred from homology"/>
<feature type="chain" id="PRO_5046114013" evidence="4">
    <location>
        <begin position="24"/>
        <end position="346"/>
    </location>
</feature>
<keyword evidence="3 4" id="KW-0732">Signal</keyword>
<evidence type="ECO:0000313" key="6">
    <source>
        <dbReference type="EMBL" id="MCU6795581.1"/>
    </source>
</evidence>
<evidence type="ECO:0000256" key="3">
    <source>
        <dbReference type="ARBA" id="ARBA00022729"/>
    </source>
</evidence>
<protein>
    <submittedName>
        <fullName evidence="6">ABC transporter substrate-binding protein</fullName>
    </submittedName>
</protein>
<comment type="caution">
    <text evidence="6">The sequence shown here is derived from an EMBL/GenBank/DDBJ whole genome shotgun (WGS) entry which is preliminary data.</text>
</comment>
<dbReference type="SUPFAM" id="SSF53850">
    <property type="entry name" value="Periplasmic binding protein-like II"/>
    <property type="match status" value="1"/>
</dbReference>
<name>A0ABT2UNH9_9BACL</name>
<dbReference type="PROSITE" id="PS51257">
    <property type="entry name" value="PROKAR_LIPOPROTEIN"/>
    <property type="match status" value="1"/>
</dbReference>
<dbReference type="RefSeq" id="WP_262686531.1">
    <property type="nucleotide sequence ID" value="NZ_JAOQIO010000094.1"/>
</dbReference>
<comment type="subcellular location">
    <subcellularLocation>
        <location evidence="1">Periplasm</location>
    </subcellularLocation>
</comment>
<evidence type="ECO:0000256" key="4">
    <source>
        <dbReference type="SAM" id="SignalP"/>
    </source>
</evidence>
<evidence type="ECO:0000259" key="5">
    <source>
        <dbReference type="SMART" id="SM00062"/>
    </source>
</evidence>
<reference evidence="6 7" key="1">
    <citation type="submission" date="2022-09" db="EMBL/GenBank/DDBJ databases">
        <authorList>
            <person name="Han X.L."/>
            <person name="Wang Q."/>
            <person name="Lu T."/>
        </authorList>
    </citation>
    <scope>NUCLEOTIDE SEQUENCE [LARGE SCALE GENOMIC DNA]</scope>
    <source>
        <strain evidence="6 7">WQ 127069</strain>
    </source>
</reference>
<evidence type="ECO:0000313" key="7">
    <source>
        <dbReference type="Proteomes" id="UP001652445"/>
    </source>
</evidence>
<evidence type="ECO:0000256" key="1">
    <source>
        <dbReference type="ARBA" id="ARBA00004418"/>
    </source>
</evidence>
<accession>A0ABT2UNH9</accession>
<gene>
    <name evidence="6" type="ORF">OB236_26050</name>
</gene>
<dbReference type="Proteomes" id="UP001652445">
    <property type="component" value="Unassembled WGS sequence"/>
</dbReference>
<dbReference type="InterPro" id="IPR015168">
    <property type="entry name" value="SsuA/THI5"/>
</dbReference>
<evidence type="ECO:0000256" key="2">
    <source>
        <dbReference type="ARBA" id="ARBA00010742"/>
    </source>
</evidence>
<dbReference type="InterPro" id="IPR001638">
    <property type="entry name" value="Solute-binding_3/MltF_N"/>
</dbReference>
<organism evidence="6 7">
    <name type="scientific">Paenibacillus baimaensis</name>
    <dbReference type="NCBI Taxonomy" id="2982185"/>
    <lineage>
        <taxon>Bacteria</taxon>
        <taxon>Bacillati</taxon>
        <taxon>Bacillota</taxon>
        <taxon>Bacilli</taxon>
        <taxon>Bacillales</taxon>
        <taxon>Paenibacillaceae</taxon>
        <taxon>Paenibacillus</taxon>
    </lineage>
</organism>
<feature type="domain" description="Solute-binding protein family 3/N-terminal" evidence="5">
    <location>
        <begin position="73"/>
        <end position="285"/>
    </location>
</feature>
<dbReference type="Pfam" id="PF09084">
    <property type="entry name" value="NMT1"/>
    <property type="match status" value="1"/>
</dbReference>
<dbReference type="PANTHER" id="PTHR30024:SF47">
    <property type="entry name" value="TAURINE-BINDING PERIPLASMIC PROTEIN"/>
    <property type="match status" value="1"/>
</dbReference>
<feature type="signal peptide" evidence="4">
    <location>
        <begin position="1"/>
        <end position="23"/>
    </location>
</feature>
<dbReference type="Gene3D" id="3.40.190.10">
    <property type="entry name" value="Periplasmic binding protein-like II"/>
    <property type="match status" value="2"/>
</dbReference>
<dbReference type="SMART" id="SM00062">
    <property type="entry name" value="PBPb"/>
    <property type="match status" value="1"/>
</dbReference>